<organism evidence="8 9">
    <name type="scientific">Blyttiomyces helicus</name>
    <dbReference type="NCBI Taxonomy" id="388810"/>
    <lineage>
        <taxon>Eukaryota</taxon>
        <taxon>Fungi</taxon>
        <taxon>Fungi incertae sedis</taxon>
        <taxon>Chytridiomycota</taxon>
        <taxon>Chytridiomycota incertae sedis</taxon>
        <taxon>Chytridiomycetes</taxon>
        <taxon>Chytridiomycetes incertae sedis</taxon>
        <taxon>Blyttiomyces</taxon>
    </lineage>
</organism>
<evidence type="ECO:0000256" key="2">
    <source>
        <dbReference type="ARBA" id="ARBA00022692"/>
    </source>
</evidence>
<keyword evidence="9" id="KW-1185">Reference proteome</keyword>
<dbReference type="GO" id="GO:0005783">
    <property type="term" value="C:endoplasmic reticulum"/>
    <property type="evidence" value="ECO:0007669"/>
    <property type="project" value="TreeGrafter"/>
</dbReference>
<feature type="domain" description="Endoplasmic reticulum vesicle transporter N-terminal" evidence="7">
    <location>
        <begin position="6"/>
        <end position="91"/>
    </location>
</feature>
<sequence length="297" mass="32815">MRWATRLDAFPKIERNIQNATGSGGLLTILVSALLAYLAFSEFAAYRHTQQTYEFLVDQTRSKDHALQINVDLTVSMNCEYVRADVLDLAGVSLSIGNEFKKTPVNGLHDGRNAASWVGRHARGRGGGTAELGGFPDVSCAKQGCRIVGSVKVNKVTGMLHFTAPGHGYFGKHVAHDAINFTHRIDTLSFGRHYPGLQNPLDHTLEVAESRLEMFQYFVAVVPTIYIDTNRVLGQRLLLTNQYAVTDYSRIISAESRTSGLPGIFIKYDIEPISVRITESRQGFLHFITRLCGIIGG</sequence>
<dbReference type="GO" id="GO:0016020">
    <property type="term" value="C:membrane"/>
    <property type="evidence" value="ECO:0007669"/>
    <property type="project" value="UniProtKB-SubCell"/>
</dbReference>
<evidence type="ECO:0000313" key="8">
    <source>
        <dbReference type="EMBL" id="RKO89187.1"/>
    </source>
</evidence>
<dbReference type="InterPro" id="IPR045888">
    <property type="entry name" value="Erv"/>
</dbReference>
<proteinExistence type="predicted"/>
<reference evidence="9" key="1">
    <citation type="journal article" date="2018" name="Nat. Microbiol.">
        <title>Leveraging single-cell genomics to expand the fungal tree of life.</title>
        <authorList>
            <person name="Ahrendt S.R."/>
            <person name="Quandt C.A."/>
            <person name="Ciobanu D."/>
            <person name="Clum A."/>
            <person name="Salamov A."/>
            <person name="Andreopoulos B."/>
            <person name="Cheng J.F."/>
            <person name="Woyke T."/>
            <person name="Pelin A."/>
            <person name="Henrissat B."/>
            <person name="Reynolds N.K."/>
            <person name="Benny G.L."/>
            <person name="Smith M.E."/>
            <person name="James T.Y."/>
            <person name="Grigoriev I.V."/>
        </authorList>
    </citation>
    <scope>NUCLEOTIDE SEQUENCE [LARGE SCALE GENOMIC DNA]</scope>
</reference>
<keyword evidence="3 5" id="KW-1133">Transmembrane helix</keyword>
<dbReference type="GO" id="GO:0030134">
    <property type="term" value="C:COPII-coated ER to Golgi transport vesicle"/>
    <property type="evidence" value="ECO:0007669"/>
    <property type="project" value="TreeGrafter"/>
</dbReference>
<evidence type="ECO:0000256" key="4">
    <source>
        <dbReference type="ARBA" id="ARBA00023136"/>
    </source>
</evidence>
<keyword evidence="2 5" id="KW-0812">Transmembrane</keyword>
<dbReference type="InterPro" id="IPR012936">
    <property type="entry name" value="Erv_C"/>
</dbReference>
<evidence type="ECO:0000256" key="3">
    <source>
        <dbReference type="ARBA" id="ARBA00022989"/>
    </source>
</evidence>
<comment type="subcellular location">
    <subcellularLocation>
        <location evidence="1">Membrane</location>
    </subcellularLocation>
</comment>
<evidence type="ECO:0000259" key="7">
    <source>
        <dbReference type="Pfam" id="PF13850"/>
    </source>
</evidence>
<dbReference type="AlphaFoldDB" id="A0A4V1IR86"/>
<feature type="non-terminal residue" evidence="8">
    <location>
        <position position="297"/>
    </location>
</feature>
<dbReference type="PANTHER" id="PTHR10984:SF30">
    <property type="entry name" value="ENDOPLASMIC RETICULUM-GOLGI INTERMEDIATE COMPARTMENT PROTEIN 2"/>
    <property type="match status" value="1"/>
</dbReference>
<evidence type="ECO:0000256" key="5">
    <source>
        <dbReference type="SAM" id="Phobius"/>
    </source>
</evidence>
<dbReference type="PANTHER" id="PTHR10984">
    <property type="entry name" value="ENDOPLASMIC RETICULUM-GOLGI INTERMEDIATE COMPARTMENT PROTEIN"/>
    <property type="match status" value="1"/>
</dbReference>
<dbReference type="InterPro" id="IPR039542">
    <property type="entry name" value="Erv_N"/>
</dbReference>
<evidence type="ECO:0000256" key="1">
    <source>
        <dbReference type="ARBA" id="ARBA00004370"/>
    </source>
</evidence>
<evidence type="ECO:0000259" key="6">
    <source>
        <dbReference type="Pfam" id="PF07970"/>
    </source>
</evidence>
<evidence type="ECO:0000313" key="9">
    <source>
        <dbReference type="Proteomes" id="UP000269721"/>
    </source>
</evidence>
<gene>
    <name evidence="8" type="ORF">BDK51DRAFT_17698</name>
</gene>
<dbReference type="Proteomes" id="UP000269721">
    <property type="component" value="Unassembled WGS sequence"/>
</dbReference>
<keyword evidence="4 5" id="KW-0472">Membrane</keyword>
<dbReference type="Pfam" id="PF13850">
    <property type="entry name" value="ERGIC_N"/>
    <property type="match status" value="1"/>
</dbReference>
<dbReference type="EMBL" id="KZ996235">
    <property type="protein sequence ID" value="RKO89187.1"/>
    <property type="molecule type" value="Genomic_DNA"/>
</dbReference>
<protein>
    <submittedName>
        <fullName evidence="8">Endoplasmic reticulum vesicle transporter-domain-containing protein</fullName>
    </submittedName>
</protein>
<name>A0A4V1IR86_9FUNG</name>
<dbReference type="GO" id="GO:0006890">
    <property type="term" value="P:retrograde vesicle-mediated transport, Golgi to endoplasmic reticulum"/>
    <property type="evidence" value="ECO:0007669"/>
    <property type="project" value="TreeGrafter"/>
</dbReference>
<dbReference type="GO" id="GO:0006888">
    <property type="term" value="P:endoplasmic reticulum to Golgi vesicle-mediated transport"/>
    <property type="evidence" value="ECO:0007669"/>
    <property type="project" value="TreeGrafter"/>
</dbReference>
<dbReference type="Pfam" id="PF07970">
    <property type="entry name" value="COPIIcoated_ERV"/>
    <property type="match status" value="1"/>
</dbReference>
<dbReference type="OrthoDB" id="5541786at2759"/>
<accession>A0A4V1IR86</accession>
<feature type="domain" description="Endoplasmic reticulum vesicle transporter C-terminal" evidence="6">
    <location>
        <begin position="142"/>
        <end position="297"/>
    </location>
</feature>
<feature type="transmembrane region" description="Helical" evidence="5">
    <location>
        <begin position="20"/>
        <end position="40"/>
    </location>
</feature>